<keyword evidence="2" id="KW-1185">Reference proteome</keyword>
<accession>A0A2T1LQY4</accession>
<organism evidence="1 2">
    <name type="scientific">Aphanothece hegewaldii CCALA 016</name>
    <dbReference type="NCBI Taxonomy" id="2107694"/>
    <lineage>
        <taxon>Bacteria</taxon>
        <taxon>Bacillati</taxon>
        <taxon>Cyanobacteriota</taxon>
        <taxon>Cyanophyceae</taxon>
        <taxon>Oscillatoriophycideae</taxon>
        <taxon>Chroococcales</taxon>
        <taxon>Aphanothecaceae</taxon>
        <taxon>Aphanothece</taxon>
    </lineage>
</organism>
<reference evidence="1 2" key="2">
    <citation type="submission" date="2018-03" db="EMBL/GenBank/DDBJ databases">
        <authorList>
            <person name="Keele B.F."/>
        </authorList>
    </citation>
    <scope>NUCLEOTIDE SEQUENCE [LARGE SCALE GENOMIC DNA]</scope>
    <source>
        <strain evidence="1 2">CCALA 016</strain>
    </source>
</reference>
<proteinExistence type="predicted"/>
<evidence type="ECO:0000313" key="2">
    <source>
        <dbReference type="Proteomes" id="UP000239001"/>
    </source>
</evidence>
<comment type="caution">
    <text evidence="1">The sequence shown here is derived from an EMBL/GenBank/DDBJ whole genome shotgun (WGS) entry which is preliminary data.</text>
</comment>
<dbReference type="Proteomes" id="UP000239001">
    <property type="component" value="Unassembled WGS sequence"/>
</dbReference>
<protein>
    <submittedName>
        <fullName evidence="1">Uncharacterized protein</fullName>
    </submittedName>
</protein>
<name>A0A2T1LQY4_9CHRO</name>
<evidence type="ECO:0000313" key="1">
    <source>
        <dbReference type="EMBL" id="PSF30448.1"/>
    </source>
</evidence>
<reference evidence="1 2" key="1">
    <citation type="submission" date="2018-03" db="EMBL/GenBank/DDBJ databases">
        <title>The ancient ancestry and fast evolution of plastids.</title>
        <authorList>
            <person name="Moore K.R."/>
            <person name="Magnabosco C."/>
            <person name="Momper L."/>
            <person name="Gold D.A."/>
            <person name="Bosak T."/>
            <person name="Fournier G.P."/>
        </authorList>
    </citation>
    <scope>NUCLEOTIDE SEQUENCE [LARGE SCALE GENOMIC DNA]</scope>
    <source>
        <strain evidence="1 2">CCALA 016</strain>
    </source>
</reference>
<dbReference type="EMBL" id="PXOH01000056">
    <property type="protein sequence ID" value="PSF30448.1"/>
    <property type="molecule type" value="Genomic_DNA"/>
</dbReference>
<dbReference type="AlphaFoldDB" id="A0A2T1LQY4"/>
<gene>
    <name evidence="1" type="ORF">C7H19_23915</name>
</gene>
<sequence length="87" mass="10120">MEDATYECYFVVKEALEQYLVKKIKPNFSRLTQNVHRSHVTQERLHPVAIKLSITVGVRFGQSYNNVNPDSRISAVGHCRYFLNPHE</sequence>